<feature type="transmembrane region" description="Helical" evidence="11">
    <location>
        <begin position="290"/>
        <end position="314"/>
    </location>
</feature>
<dbReference type="SMART" id="SM00062">
    <property type="entry name" value="PBPb"/>
    <property type="match status" value="1"/>
</dbReference>
<dbReference type="InterPro" id="IPR035906">
    <property type="entry name" value="MetI-like_sf"/>
</dbReference>
<evidence type="ECO:0000256" key="8">
    <source>
        <dbReference type="ARBA" id="ARBA00022970"/>
    </source>
</evidence>
<feature type="signal peptide" evidence="12">
    <location>
        <begin position="1"/>
        <end position="32"/>
    </location>
</feature>
<dbReference type="GO" id="GO:0043190">
    <property type="term" value="C:ATP-binding cassette (ABC) transporter complex"/>
    <property type="evidence" value="ECO:0007669"/>
    <property type="project" value="InterPro"/>
</dbReference>
<dbReference type="GO" id="GO:0022857">
    <property type="term" value="F:transmembrane transporter activity"/>
    <property type="evidence" value="ECO:0007669"/>
    <property type="project" value="InterPro"/>
</dbReference>
<keyword evidence="10 11" id="KW-0472">Membrane</keyword>
<evidence type="ECO:0000256" key="7">
    <source>
        <dbReference type="ARBA" id="ARBA00022729"/>
    </source>
</evidence>
<reference evidence="14 15" key="1">
    <citation type="submission" date="2014-11" db="EMBL/GenBank/DDBJ databases">
        <title>Complete genome sequence and analysis of Lactobacillus hokkaidonensis LOOC260T.</title>
        <authorList>
            <person name="Tanizawa Y."/>
            <person name="Tohno M."/>
            <person name="Kaminuma E."/>
            <person name="Nakamura Y."/>
            <person name="Arita M."/>
        </authorList>
    </citation>
    <scope>NUCLEOTIDE SEQUENCE [LARGE SCALE GENOMIC DNA]</scope>
    <source>
        <strain evidence="14 15">LOOC260</strain>
    </source>
</reference>
<keyword evidence="5" id="KW-1003">Cell membrane</keyword>
<evidence type="ECO:0000313" key="14">
    <source>
        <dbReference type="EMBL" id="BAP86417.1"/>
    </source>
</evidence>
<dbReference type="SUPFAM" id="SSF53850">
    <property type="entry name" value="Periplasmic binding protein-like II"/>
    <property type="match status" value="1"/>
</dbReference>
<evidence type="ECO:0000256" key="6">
    <source>
        <dbReference type="ARBA" id="ARBA00022692"/>
    </source>
</evidence>
<proteinExistence type="inferred from homology"/>
<comment type="subcellular location">
    <subcellularLocation>
        <location evidence="1 11">Cell membrane</location>
        <topology evidence="1 11">Multi-pass membrane protein</topology>
    </subcellularLocation>
</comment>
<comment type="similarity">
    <text evidence="3">Belongs to the bacterial solute-binding protein 3 family.</text>
</comment>
<dbReference type="CDD" id="cd13620">
    <property type="entry name" value="PBP2_GltS"/>
    <property type="match status" value="1"/>
</dbReference>
<feature type="transmembrane region" description="Helical" evidence="11">
    <location>
        <begin position="335"/>
        <end position="360"/>
    </location>
</feature>
<sequence length="494" mass="53891">MKKILHLWLAIILIVTSMAGSLAFVAPKNAQAAQTDPYLQSIKKKGYITVGLSADYPPYEFHKTIDGQDKIVGFDIDVAKKIAKDMGVKLKIDEMQFDGLLGALKTGKVDMIISGMASTPERAKEVTFSKTYLAAKQKVLIRKSDVDKYKTTMDFNNVKVGAQKQTTQEELAKTQLDGSKVTSLGKFTDLVLQLENKKIDAIVAEGPVGQAYVDQNKSLTMISPGFTNATKDTAVALPKNSPALTAQVNKSIDEIKAQKLMPKYQKAANKLMFSKQSFFKEYGSYYVKGAWLTVALAFIGVVIGTALGTLLALMRRAKIKILKWLSVIYIEYTRGTPLLVQVFIVFFGTQVVGLHVSAFVSSALAMGLNSGAYVAEIIRGGLNSVDVGQAEAARSLGLNSNLSMRYVVLPQAFKNILPALGNEFIAVIKESSIVSVVGVGELMFQTGVIQGASFKPFLPLIFTSLIYFVLTFGLSRLLSLVEKRYNLSDQTNIV</sequence>
<keyword evidence="9 11" id="KW-1133">Transmembrane helix</keyword>
<evidence type="ECO:0000256" key="2">
    <source>
        <dbReference type="ARBA" id="ARBA00010072"/>
    </source>
</evidence>
<dbReference type="PROSITE" id="PS50928">
    <property type="entry name" value="ABC_TM1"/>
    <property type="match status" value="1"/>
</dbReference>
<dbReference type="PANTHER" id="PTHR30614">
    <property type="entry name" value="MEMBRANE COMPONENT OF AMINO ACID ABC TRANSPORTER"/>
    <property type="match status" value="1"/>
</dbReference>
<evidence type="ECO:0000256" key="3">
    <source>
        <dbReference type="ARBA" id="ARBA00010333"/>
    </source>
</evidence>
<dbReference type="STRING" id="1291742.LOOC260_119110"/>
<evidence type="ECO:0000256" key="1">
    <source>
        <dbReference type="ARBA" id="ARBA00004651"/>
    </source>
</evidence>
<evidence type="ECO:0000313" key="15">
    <source>
        <dbReference type="Proteomes" id="UP000031620"/>
    </source>
</evidence>
<dbReference type="InterPro" id="IPR001638">
    <property type="entry name" value="Solute-binding_3/MltF_N"/>
</dbReference>
<dbReference type="InterPro" id="IPR018313">
    <property type="entry name" value="SBP_3_CS"/>
</dbReference>
<evidence type="ECO:0000256" key="12">
    <source>
        <dbReference type="SAM" id="SignalP"/>
    </source>
</evidence>
<keyword evidence="6 11" id="KW-0812">Transmembrane</keyword>
<feature type="chain" id="PRO_5001975227" evidence="12">
    <location>
        <begin position="33"/>
        <end position="494"/>
    </location>
</feature>
<dbReference type="CDD" id="cd06261">
    <property type="entry name" value="TM_PBP2"/>
    <property type="match status" value="1"/>
</dbReference>
<dbReference type="InterPro" id="IPR043429">
    <property type="entry name" value="ArtM/GltK/GlnP/TcyL/YhdX-like"/>
</dbReference>
<evidence type="ECO:0000256" key="11">
    <source>
        <dbReference type="RuleBase" id="RU363032"/>
    </source>
</evidence>
<keyword evidence="8" id="KW-0029">Amino-acid transport</keyword>
<dbReference type="SUPFAM" id="SSF161098">
    <property type="entry name" value="MetI-like"/>
    <property type="match status" value="1"/>
</dbReference>
<feature type="transmembrane region" description="Helical" evidence="11">
    <location>
        <begin position="457"/>
        <end position="478"/>
    </location>
</feature>
<evidence type="ECO:0000256" key="4">
    <source>
        <dbReference type="ARBA" id="ARBA00022448"/>
    </source>
</evidence>
<dbReference type="GO" id="GO:0006865">
    <property type="term" value="P:amino acid transport"/>
    <property type="evidence" value="ECO:0007669"/>
    <property type="project" value="UniProtKB-KW"/>
</dbReference>
<organism evidence="14 15">
    <name type="scientific">Paucilactobacillus hokkaidonensis JCM 18461</name>
    <dbReference type="NCBI Taxonomy" id="1291742"/>
    <lineage>
        <taxon>Bacteria</taxon>
        <taxon>Bacillati</taxon>
        <taxon>Bacillota</taxon>
        <taxon>Bacilli</taxon>
        <taxon>Lactobacillales</taxon>
        <taxon>Lactobacillaceae</taxon>
        <taxon>Paucilactobacillus</taxon>
    </lineage>
</organism>
<dbReference type="InterPro" id="IPR010065">
    <property type="entry name" value="AA_ABC_transptr_permease_3TM"/>
</dbReference>
<keyword evidence="4 11" id="KW-0813">Transport</keyword>
<dbReference type="HOGENOM" id="CLU_019602_20_4_9"/>
<evidence type="ECO:0000256" key="5">
    <source>
        <dbReference type="ARBA" id="ARBA00022475"/>
    </source>
</evidence>
<comment type="similarity">
    <text evidence="2">Belongs to the binding-protein-dependent transport system permease family. HisMQ subfamily.</text>
</comment>
<accession>A0A0A1GVW6</accession>
<keyword evidence="7 12" id="KW-0732">Signal</keyword>
<evidence type="ECO:0000256" key="10">
    <source>
        <dbReference type="ARBA" id="ARBA00023136"/>
    </source>
</evidence>
<dbReference type="PROSITE" id="PS01039">
    <property type="entry name" value="SBP_BACTERIAL_3"/>
    <property type="match status" value="1"/>
</dbReference>
<dbReference type="NCBIfam" id="TIGR01726">
    <property type="entry name" value="HEQRo_perm_3TM"/>
    <property type="match status" value="1"/>
</dbReference>
<name>A0A0A1GVW6_9LACO</name>
<dbReference type="FunFam" id="1.10.3720.10:FF:000033">
    <property type="entry name" value="Polar amino acid ABC transporter permease"/>
    <property type="match status" value="1"/>
</dbReference>
<dbReference type="InterPro" id="IPR000515">
    <property type="entry name" value="MetI-like"/>
</dbReference>
<dbReference type="Pfam" id="PF00497">
    <property type="entry name" value="SBP_bac_3"/>
    <property type="match status" value="1"/>
</dbReference>
<dbReference type="AlphaFoldDB" id="A0A0A1GVW6"/>
<evidence type="ECO:0000256" key="9">
    <source>
        <dbReference type="ARBA" id="ARBA00022989"/>
    </source>
</evidence>
<dbReference type="Proteomes" id="UP000031620">
    <property type="component" value="Chromosome"/>
</dbReference>
<dbReference type="RefSeq" id="WP_041094474.1">
    <property type="nucleotide sequence ID" value="NZ_AP014680.1"/>
</dbReference>
<dbReference type="EMBL" id="AP014680">
    <property type="protein sequence ID" value="BAP86417.1"/>
    <property type="molecule type" value="Genomic_DNA"/>
</dbReference>
<feature type="domain" description="ABC transmembrane type-1" evidence="13">
    <location>
        <begin position="290"/>
        <end position="478"/>
    </location>
</feature>
<dbReference type="KEGG" id="lho:LOOC260_119110"/>
<dbReference type="PANTHER" id="PTHR30614:SF20">
    <property type="entry name" value="GLUTAMINE TRANSPORT SYSTEM PERMEASE PROTEIN GLNP"/>
    <property type="match status" value="1"/>
</dbReference>
<evidence type="ECO:0000259" key="13">
    <source>
        <dbReference type="PROSITE" id="PS50928"/>
    </source>
</evidence>
<dbReference type="Gene3D" id="1.10.3720.10">
    <property type="entry name" value="MetI-like"/>
    <property type="match status" value="1"/>
</dbReference>
<dbReference type="Pfam" id="PF00528">
    <property type="entry name" value="BPD_transp_1"/>
    <property type="match status" value="1"/>
</dbReference>
<gene>
    <name evidence="14" type="ORF">LOOC260_119110</name>
</gene>
<protein>
    <submittedName>
        <fullName evidence="14">Glutamate ABC transporter permease</fullName>
    </submittedName>
</protein>
<dbReference type="Gene3D" id="3.40.190.10">
    <property type="entry name" value="Periplasmic binding protein-like II"/>
    <property type="match status" value="2"/>
</dbReference>